<dbReference type="SUPFAM" id="SSF56801">
    <property type="entry name" value="Acetyl-CoA synthetase-like"/>
    <property type="match status" value="1"/>
</dbReference>
<comment type="caution">
    <text evidence="3">The sequence shown here is derived from an EMBL/GenBank/DDBJ whole genome shotgun (WGS) entry which is preliminary data.</text>
</comment>
<dbReference type="InterPro" id="IPR000873">
    <property type="entry name" value="AMP-dep_synth/lig_dom"/>
</dbReference>
<feature type="domain" description="AMP-binding enzyme C-terminal" evidence="2">
    <location>
        <begin position="424"/>
        <end position="499"/>
    </location>
</feature>
<dbReference type="PROSITE" id="PS00455">
    <property type="entry name" value="AMP_BINDING"/>
    <property type="match status" value="1"/>
</dbReference>
<dbReference type="Gene3D" id="3.40.50.12780">
    <property type="entry name" value="N-terminal domain of ligase-like"/>
    <property type="match status" value="1"/>
</dbReference>
<evidence type="ECO:0000313" key="4">
    <source>
        <dbReference type="Proteomes" id="UP001500979"/>
    </source>
</evidence>
<keyword evidence="4" id="KW-1185">Reference proteome</keyword>
<dbReference type="Gene3D" id="3.30.300.30">
    <property type="match status" value="1"/>
</dbReference>
<dbReference type="Pfam" id="PF13193">
    <property type="entry name" value="AMP-binding_C"/>
    <property type="match status" value="1"/>
</dbReference>
<evidence type="ECO:0008006" key="5">
    <source>
        <dbReference type="Google" id="ProtNLM"/>
    </source>
</evidence>
<evidence type="ECO:0000313" key="3">
    <source>
        <dbReference type="EMBL" id="GAA2777095.1"/>
    </source>
</evidence>
<reference evidence="3 4" key="1">
    <citation type="journal article" date="2019" name="Int. J. Syst. Evol. Microbiol.">
        <title>The Global Catalogue of Microorganisms (GCM) 10K type strain sequencing project: providing services to taxonomists for standard genome sequencing and annotation.</title>
        <authorList>
            <consortium name="The Broad Institute Genomics Platform"/>
            <consortium name="The Broad Institute Genome Sequencing Center for Infectious Disease"/>
            <person name="Wu L."/>
            <person name="Ma J."/>
        </authorList>
    </citation>
    <scope>NUCLEOTIDE SEQUENCE [LARGE SCALE GENOMIC DNA]</scope>
    <source>
        <strain evidence="3 4">JCM 9383</strain>
    </source>
</reference>
<feature type="domain" description="AMP-dependent synthetase/ligase" evidence="1">
    <location>
        <begin position="17"/>
        <end position="364"/>
    </location>
</feature>
<dbReference type="NCBIfam" id="TIGR01733">
    <property type="entry name" value="AA-adenyl-dom"/>
    <property type="match status" value="1"/>
</dbReference>
<gene>
    <name evidence="3" type="ORF">GCM10010470_07540</name>
</gene>
<dbReference type="Proteomes" id="UP001500979">
    <property type="component" value="Unassembled WGS sequence"/>
</dbReference>
<dbReference type="EMBL" id="BAAAUX010000003">
    <property type="protein sequence ID" value="GAA2777095.1"/>
    <property type="molecule type" value="Genomic_DNA"/>
</dbReference>
<dbReference type="InterPro" id="IPR020845">
    <property type="entry name" value="AMP-binding_CS"/>
</dbReference>
<proteinExistence type="predicted"/>
<dbReference type="InterPro" id="IPR042099">
    <property type="entry name" value="ANL_N_sf"/>
</dbReference>
<dbReference type="Pfam" id="PF00501">
    <property type="entry name" value="AMP-binding"/>
    <property type="match status" value="1"/>
</dbReference>
<dbReference type="PRINTS" id="PR00154">
    <property type="entry name" value="AMPBINDING"/>
</dbReference>
<protein>
    <recommendedName>
        <fullName evidence="5">Amino acid adenylation domain-containing protein</fullName>
    </recommendedName>
</protein>
<accession>A0ABN3V3Q5</accession>
<dbReference type="InterPro" id="IPR045851">
    <property type="entry name" value="AMP-bd_C_sf"/>
</dbReference>
<organism evidence="3 4">
    <name type="scientific">Saccharopolyspora taberi</name>
    <dbReference type="NCBI Taxonomy" id="60895"/>
    <lineage>
        <taxon>Bacteria</taxon>
        <taxon>Bacillati</taxon>
        <taxon>Actinomycetota</taxon>
        <taxon>Actinomycetes</taxon>
        <taxon>Pseudonocardiales</taxon>
        <taxon>Pseudonocardiaceae</taxon>
        <taxon>Saccharopolyspora</taxon>
    </lineage>
</organism>
<evidence type="ECO:0000259" key="2">
    <source>
        <dbReference type="Pfam" id="PF13193"/>
    </source>
</evidence>
<dbReference type="InterPro" id="IPR010071">
    <property type="entry name" value="AA_adenyl_dom"/>
</dbReference>
<dbReference type="InterPro" id="IPR025110">
    <property type="entry name" value="AMP-bd_C"/>
</dbReference>
<sequence>MRDAEPAAGVRSLAAAFARSASLHGDRIALVADGEEVPYRQLDSWSAAVSELLRERGVRAGDRVAIRLSPGAEVIVAILAVLRAGCSYVPLDVRNADVRNEFILQDSGAAALIGTTDASVPAIAAEEITRLREAEPASPGPEIARPEDTAYIIYTSGTTGRPKGVPVRHSAVLSLLSATAGLFAFSADDRWLLFHSVAFDFSVWEIWGALSTGGRLVVLADGVARSPETCVAAIRHHAISVLNQTPTAFAALSAAADRTGTELPALRYVVFGGERLAPEALRPWAERHGLDRPALVNMYGITETTVHATHHVLTPGDIAGGESVIGPPLPGFAHRVLTPEGRDAGPDEHGVLWLAGPQVGEGYLNLPELTAERFRTMRGPDGEPRRYYRSGDVVSRRADGALRYHGREDRQVKIRGYRIELSDVESAVRSHELVVDAVVWVHEYDADDHRLVCAFTAKDPETPVPTRALRAHLSNLLPAYMRPAAYSLLADLPRTVNGKVDRAEVSRIWKERKDSST</sequence>
<name>A0ABN3V3Q5_9PSEU</name>
<dbReference type="PANTHER" id="PTHR45527">
    <property type="entry name" value="NONRIBOSOMAL PEPTIDE SYNTHETASE"/>
    <property type="match status" value="1"/>
</dbReference>
<evidence type="ECO:0000259" key="1">
    <source>
        <dbReference type="Pfam" id="PF00501"/>
    </source>
</evidence>
<dbReference type="InterPro" id="IPR020459">
    <property type="entry name" value="AMP-binding"/>
</dbReference>
<dbReference type="CDD" id="cd17643">
    <property type="entry name" value="A_NRPS_Cytc1-like"/>
    <property type="match status" value="1"/>
</dbReference>
<dbReference type="PANTHER" id="PTHR45527:SF1">
    <property type="entry name" value="FATTY ACID SYNTHASE"/>
    <property type="match status" value="1"/>
</dbReference>